<accession>A0ACA9QPJ4</accession>
<feature type="non-terminal residue" evidence="1">
    <location>
        <position position="175"/>
    </location>
</feature>
<protein>
    <submittedName>
        <fullName evidence="1">1071_t:CDS:1</fullName>
    </submittedName>
</protein>
<comment type="caution">
    <text evidence="1">The sequence shown here is derived from an EMBL/GenBank/DDBJ whole genome shotgun (WGS) entry which is preliminary data.</text>
</comment>
<keyword evidence="2" id="KW-1185">Reference proteome</keyword>
<evidence type="ECO:0000313" key="1">
    <source>
        <dbReference type="EMBL" id="CAG8753306.1"/>
    </source>
</evidence>
<proteinExistence type="predicted"/>
<reference evidence="1" key="1">
    <citation type="submission" date="2021-06" db="EMBL/GenBank/DDBJ databases">
        <authorList>
            <person name="Kallberg Y."/>
            <person name="Tangrot J."/>
            <person name="Rosling A."/>
        </authorList>
    </citation>
    <scope>NUCLEOTIDE SEQUENCE</scope>
    <source>
        <strain evidence="1">MA461A</strain>
    </source>
</reference>
<dbReference type="EMBL" id="CAJVQC010033205">
    <property type="protein sequence ID" value="CAG8753306.1"/>
    <property type="molecule type" value="Genomic_DNA"/>
</dbReference>
<evidence type="ECO:0000313" key="2">
    <source>
        <dbReference type="Proteomes" id="UP000789920"/>
    </source>
</evidence>
<organism evidence="1 2">
    <name type="scientific">Racocetra persica</name>
    <dbReference type="NCBI Taxonomy" id="160502"/>
    <lineage>
        <taxon>Eukaryota</taxon>
        <taxon>Fungi</taxon>
        <taxon>Fungi incertae sedis</taxon>
        <taxon>Mucoromycota</taxon>
        <taxon>Glomeromycotina</taxon>
        <taxon>Glomeromycetes</taxon>
        <taxon>Diversisporales</taxon>
        <taxon>Gigasporaceae</taxon>
        <taxon>Racocetra</taxon>
    </lineage>
</organism>
<dbReference type="Proteomes" id="UP000789920">
    <property type="component" value="Unassembled WGS sequence"/>
</dbReference>
<name>A0ACA9QPJ4_9GLOM</name>
<gene>
    <name evidence="1" type="ORF">RPERSI_LOCUS14418</name>
</gene>
<feature type="non-terminal residue" evidence="1">
    <location>
        <position position="1"/>
    </location>
</feature>
<sequence length="175" mass="20902">KGLSLDEEGWEELDNQSMDVDVECTRHDSKDDNVDNWEPDRYEVHKIIAHKVVNIFTSLCGEVTPRTRNSNLDDCREKLDEFRKLSNEMKITEQCHQQYECDPEERIMFLNAYNDSGRINFDLYDKIILGRIKKDYEYNEYVSDLMIECVPVAEISERGRKEEEEAKRREEYDLF</sequence>